<dbReference type="Pfam" id="PF13350">
    <property type="entry name" value="Y_phosphatase3"/>
    <property type="match status" value="1"/>
</dbReference>
<dbReference type="EMBL" id="FOLW01000009">
    <property type="protein sequence ID" value="SFD17791.1"/>
    <property type="molecule type" value="Genomic_DNA"/>
</dbReference>
<dbReference type="RefSeq" id="WP_047779597.1">
    <property type="nucleotide sequence ID" value="NZ_FOLW01000009.1"/>
</dbReference>
<protein>
    <submittedName>
        <fullName evidence="1">Protein tyrosine/serine phosphatase</fullName>
    </submittedName>
</protein>
<name>A0AAJ5BI25_9GAMM</name>
<dbReference type="GO" id="GO:0004721">
    <property type="term" value="F:phosphoprotein phosphatase activity"/>
    <property type="evidence" value="ECO:0007669"/>
    <property type="project" value="InterPro"/>
</dbReference>
<evidence type="ECO:0000313" key="1">
    <source>
        <dbReference type="EMBL" id="SFD17791.1"/>
    </source>
</evidence>
<comment type="caution">
    <text evidence="1">The sequence shown here is derived from an EMBL/GenBank/DDBJ whole genome shotgun (WGS) entry which is preliminary data.</text>
</comment>
<sequence length="262" mass="29057">MTTINLLHSSLLPLQGGINFRDQGGNLAQDGRKVKPGLLLRAGALDRLTADDCHYLSQIPLTNIIDYRDADEVKAKPDVVWQGVQYDNIPANPLTDEVNANFAKLTDEALASFNAVDFMSRLYNQLPFNNQAYRHLTQVMQQPGEGALVQHCAVGKDRTGIGSAIALLALGASRDTVIEDYMLTETTLAPYRTEILNHMSAQLSEQHGIDSLSYVMSAKETFIGTALKAIEQRYGNTDNWLEQEFGLTPVIRQQMQNKYLEG</sequence>
<reference evidence="1 2" key="1">
    <citation type="submission" date="2016-10" db="EMBL/GenBank/DDBJ databases">
        <authorList>
            <person name="Varghese N."/>
            <person name="Submissions S."/>
        </authorList>
    </citation>
    <scope>NUCLEOTIDE SEQUENCE [LARGE SCALE GENOMIC DNA]</scope>
    <source>
        <strain evidence="1 2">DSM 5563</strain>
    </source>
</reference>
<dbReference type="InterPro" id="IPR029021">
    <property type="entry name" value="Prot-tyrosine_phosphatase-like"/>
</dbReference>
<dbReference type="InterPro" id="IPR026893">
    <property type="entry name" value="Tyr/Ser_Pase_IphP-type"/>
</dbReference>
<evidence type="ECO:0000313" key="2">
    <source>
        <dbReference type="Proteomes" id="UP000226420"/>
    </source>
</evidence>
<accession>A0AAJ5BI25</accession>
<dbReference type="SUPFAM" id="SSF52799">
    <property type="entry name" value="(Phosphotyrosine protein) phosphatases II"/>
    <property type="match status" value="1"/>
</dbReference>
<proteinExistence type="predicted"/>
<dbReference type="Gene3D" id="3.90.190.10">
    <property type="entry name" value="Protein tyrosine phosphatase superfamily"/>
    <property type="match status" value="1"/>
</dbReference>
<organism evidence="1 2">
    <name type="scientific">Pragia fontium DSM 5563 = ATCC 49100</name>
    <dbReference type="NCBI Taxonomy" id="1122977"/>
    <lineage>
        <taxon>Bacteria</taxon>
        <taxon>Pseudomonadati</taxon>
        <taxon>Pseudomonadota</taxon>
        <taxon>Gammaproteobacteria</taxon>
        <taxon>Enterobacterales</taxon>
        <taxon>Budviciaceae</taxon>
        <taxon>Pragia</taxon>
    </lineage>
</organism>
<dbReference type="AlphaFoldDB" id="A0AAJ5BI25"/>
<gene>
    <name evidence="1" type="ORF">SAMN02745723_10978</name>
</gene>
<dbReference type="Proteomes" id="UP000226420">
    <property type="component" value="Unassembled WGS sequence"/>
</dbReference>